<gene>
    <name evidence="1" type="ORF">M8T91_11860</name>
</gene>
<dbReference type="RefSeq" id="WP_301414381.1">
    <property type="nucleotide sequence ID" value="NZ_CP098023.1"/>
</dbReference>
<sequence>MHRGHKLFYRGELHLLQGPERIDGNWWQHGHHGRNYYMAKGENGGLYWVFQDLTSKAWFLQGIFS</sequence>
<keyword evidence="2" id="KW-1185">Reference proteome</keyword>
<protein>
    <submittedName>
        <fullName evidence="1">Uncharacterized protein</fullName>
    </submittedName>
</protein>
<evidence type="ECO:0000313" key="2">
    <source>
        <dbReference type="Proteomes" id="UP001321520"/>
    </source>
</evidence>
<dbReference type="EMBL" id="CP098023">
    <property type="protein sequence ID" value="WKD48614.1"/>
    <property type="molecule type" value="Genomic_DNA"/>
</dbReference>
<reference evidence="1 2" key="1">
    <citation type="submission" date="2022-05" db="EMBL/GenBank/DDBJ databases">
        <title>Microbulbifer sp. nov., isolated from sponge.</title>
        <authorList>
            <person name="Gao L."/>
        </authorList>
    </citation>
    <scope>NUCLEOTIDE SEQUENCE [LARGE SCALE GENOMIC DNA]</scope>
    <source>
        <strain evidence="1 2">MI-G</strain>
    </source>
</reference>
<evidence type="ECO:0000313" key="1">
    <source>
        <dbReference type="EMBL" id="WKD48614.1"/>
    </source>
</evidence>
<dbReference type="Proteomes" id="UP001321520">
    <property type="component" value="Chromosome"/>
</dbReference>
<name>A0ABY9EAS2_9GAMM</name>
<accession>A0ABY9EAS2</accession>
<proteinExistence type="predicted"/>
<organism evidence="1 2">
    <name type="scientific">Microbulbifer spongiae</name>
    <dbReference type="NCBI Taxonomy" id="2944933"/>
    <lineage>
        <taxon>Bacteria</taxon>
        <taxon>Pseudomonadati</taxon>
        <taxon>Pseudomonadota</taxon>
        <taxon>Gammaproteobacteria</taxon>
        <taxon>Cellvibrionales</taxon>
        <taxon>Microbulbiferaceae</taxon>
        <taxon>Microbulbifer</taxon>
    </lineage>
</organism>